<dbReference type="Proteomes" id="UP000298337">
    <property type="component" value="Unassembled WGS sequence"/>
</dbReference>
<keyword evidence="1" id="KW-1133">Transmembrane helix</keyword>
<feature type="transmembrane region" description="Helical" evidence="1">
    <location>
        <begin position="219"/>
        <end position="238"/>
    </location>
</feature>
<dbReference type="PANTHER" id="PTHR23028:SF53">
    <property type="entry name" value="ACYL_TRANSF_3 DOMAIN-CONTAINING PROTEIN"/>
    <property type="match status" value="1"/>
</dbReference>
<feature type="transmembrane region" description="Helical" evidence="1">
    <location>
        <begin position="93"/>
        <end position="114"/>
    </location>
</feature>
<dbReference type="PANTHER" id="PTHR23028">
    <property type="entry name" value="ACETYLTRANSFERASE"/>
    <property type="match status" value="1"/>
</dbReference>
<dbReference type="OrthoDB" id="9796461at2"/>
<feature type="transmembrane region" description="Helical" evidence="1">
    <location>
        <begin position="315"/>
        <end position="336"/>
    </location>
</feature>
<feature type="transmembrane region" description="Helical" evidence="1">
    <location>
        <begin position="52"/>
        <end position="72"/>
    </location>
</feature>
<feature type="transmembrane region" description="Helical" evidence="1">
    <location>
        <begin position="387"/>
        <end position="405"/>
    </location>
</feature>
<dbReference type="GO" id="GO:0016747">
    <property type="term" value="F:acyltransferase activity, transferring groups other than amino-acyl groups"/>
    <property type="evidence" value="ECO:0007669"/>
    <property type="project" value="InterPro"/>
</dbReference>
<feature type="transmembrane region" description="Helical" evidence="1">
    <location>
        <begin position="163"/>
        <end position="182"/>
    </location>
</feature>
<comment type="caution">
    <text evidence="3">The sequence shown here is derived from an EMBL/GenBank/DDBJ whole genome shotgun (WGS) entry which is preliminary data.</text>
</comment>
<keyword evidence="3" id="KW-0808">Transferase</keyword>
<sequence length="418" mass="47379">MTNRTQLKPSFNIQLEALRGVAALLVVWHHVIFHRFQLDPNYMPTGAAAFNAPGHFAVMVFFLLSGYVIGASQREPLRVNQVGMYLKKRFTRIYPIYLLALLAGLAVAGFSYSWEVVAAHLIFANNDVLTPTIFENNPLWSLQHEVLFYLLFIPLSILRARAWLVAIVSILLSILCLSVDPTGTGALVSRYCVGFAIWSTGWALATVHFSTNPPQYTKLISALLLFVCIEPFNLFLTIGEKLTQFFTQHPLGLNVARWPIAIVRPLDLLTVPYAAFIVMQFIHVRPNRAMKLILLMLQLLPLYTFKYIVQHPNEPQIAALVIPAVCYVVSTLLFLLPSSLVVEKASQWLIHNMIPFGAISYGIYVIHFPFISLFHQINWFSGTAASFVFRSVLLLVLTLAASYLLEKRFQPWIKRRLF</sequence>
<evidence type="ECO:0000256" key="1">
    <source>
        <dbReference type="SAM" id="Phobius"/>
    </source>
</evidence>
<dbReference type="InterPro" id="IPR002656">
    <property type="entry name" value="Acyl_transf_3_dom"/>
</dbReference>
<dbReference type="Pfam" id="PF01757">
    <property type="entry name" value="Acyl_transf_3"/>
    <property type="match status" value="1"/>
</dbReference>
<proteinExistence type="predicted"/>
<keyword evidence="1" id="KW-0812">Transmembrane</keyword>
<evidence type="ECO:0000313" key="4">
    <source>
        <dbReference type="Proteomes" id="UP000298337"/>
    </source>
</evidence>
<feature type="domain" description="Acyltransferase 3" evidence="2">
    <location>
        <begin position="13"/>
        <end position="236"/>
    </location>
</feature>
<feature type="transmembrane region" description="Helical" evidence="1">
    <location>
        <begin position="12"/>
        <end position="32"/>
    </location>
</feature>
<organism evidence="3 4">
    <name type="scientific">Hymenobacter fodinae</name>
    <dbReference type="NCBI Taxonomy" id="2510796"/>
    <lineage>
        <taxon>Bacteria</taxon>
        <taxon>Pseudomonadati</taxon>
        <taxon>Bacteroidota</taxon>
        <taxon>Cytophagia</taxon>
        <taxon>Cytophagales</taxon>
        <taxon>Hymenobacteraceae</taxon>
        <taxon>Hymenobacter</taxon>
    </lineage>
</organism>
<feature type="transmembrane region" description="Helical" evidence="1">
    <location>
        <begin position="348"/>
        <end position="367"/>
    </location>
</feature>
<dbReference type="GO" id="GO:0016020">
    <property type="term" value="C:membrane"/>
    <property type="evidence" value="ECO:0007669"/>
    <property type="project" value="TreeGrafter"/>
</dbReference>
<gene>
    <name evidence="3" type="ORF">EU556_11570</name>
</gene>
<dbReference type="AlphaFoldDB" id="A0A4Z0P8T0"/>
<evidence type="ECO:0000313" key="3">
    <source>
        <dbReference type="EMBL" id="TGE08348.1"/>
    </source>
</evidence>
<protein>
    <submittedName>
        <fullName evidence="3">Acyltransferase</fullName>
    </submittedName>
</protein>
<keyword evidence="3" id="KW-0012">Acyltransferase</keyword>
<keyword evidence="4" id="KW-1185">Reference proteome</keyword>
<dbReference type="InterPro" id="IPR050879">
    <property type="entry name" value="Acyltransferase_3"/>
</dbReference>
<keyword evidence="1" id="KW-0472">Membrane</keyword>
<reference evidence="3 4" key="1">
    <citation type="submission" date="2019-04" db="EMBL/GenBank/DDBJ databases">
        <authorList>
            <person name="Feng G."/>
            <person name="Zhang J."/>
            <person name="Zhu H."/>
        </authorList>
    </citation>
    <scope>NUCLEOTIDE SEQUENCE [LARGE SCALE GENOMIC DNA]</scope>
    <source>
        <strain evidence="3 4">92R-1</strain>
    </source>
</reference>
<feature type="transmembrane region" description="Helical" evidence="1">
    <location>
        <begin position="188"/>
        <end position="207"/>
    </location>
</feature>
<dbReference type="RefSeq" id="WP_135434258.1">
    <property type="nucleotide sequence ID" value="NZ_SRLA01000002.1"/>
</dbReference>
<name>A0A4Z0P8T0_9BACT</name>
<accession>A0A4Z0P8T0</accession>
<dbReference type="GO" id="GO:0000271">
    <property type="term" value="P:polysaccharide biosynthetic process"/>
    <property type="evidence" value="ECO:0007669"/>
    <property type="project" value="TreeGrafter"/>
</dbReference>
<dbReference type="EMBL" id="SRLA01000002">
    <property type="protein sequence ID" value="TGE08348.1"/>
    <property type="molecule type" value="Genomic_DNA"/>
</dbReference>
<feature type="transmembrane region" description="Helical" evidence="1">
    <location>
        <begin position="258"/>
        <end position="282"/>
    </location>
</feature>
<evidence type="ECO:0000259" key="2">
    <source>
        <dbReference type="Pfam" id="PF01757"/>
    </source>
</evidence>